<evidence type="ECO:0000313" key="1">
    <source>
        <dbReference type="EMBL" id="MFC3551757.1"/>
    </source>
</evidence>
<gene>
    <name evidence="1" type="ORF">ACFOLC_12140</name>
</gene>
<dbReference type="Proteomes" id="UP001595740">
    <property type="component" value="Unassembled WGS sequence"/>
</dbReference>
<proteinExistence type="predicted"/>
<dbReference type="PANTHER" id="PTHR39337:SF1">
    <property type="entry name" value="BLR5642 PROTEIN"/>
    <property type="match status" value="1"/>
</dbReference>
<protein>
    <submittedName>
        <fullName evidence="1">DUF488 family protein</fullName>
    </submittedName>
</protein>
<dbReference type="RefSeq" id="WP_386759523.1">
    <property type="nucleotide sequence ID" value="NZ_JBHRXK010000005.1"/>
</dbReference>
<accession>A0ABV7RSU8</accession>
<dbReference type="InterPro" id="IPR007438">
    <property type="entry name" value="DUF488"/>
</dbReference>
<dbReference type="Pfam" id="PF04343">
    <property type="entry name" value="DUF488"/>
    <property type="match status" value="1"/>
</dbReference>
<sequence>MDRLWTIGHSTRDWSVFTGMLIEAGIVTLVDVRRFAGSRRHPQYSGEAMARALPESGIAYVPLPALGGRRRPRQDSPHTAWRNASFRGYADYMDTPPYRDAREHLEHMARLAPTAVMCAEAMWWQCHRSLIGDDFKARGRVAASRTPTVRPRVWSMAGSTIRPRSTTRSPRCSDALHCVGVAVHGRTAMISSSPLGGAPCPFIPRRAATPRSAGSPSCARPCR</sequence>
<name>A0ABV7RSU8_9GAMM</name>
<reference evidence="2" key="1">
    <citation type="journal article" date="2019" name="Int. J. Syst. Evol. Microbiol.">
        <title>The Global Catalogue of Microorganisms (GCM) 10K type strain sequencing project: providing services to taxonomists for standard genome sequencing and annotation.</title>
        <authorList>
            <consortium name="The Broad Institute Genomics Platform"/>
            <consortium name="The Broad Institute Genome Sequencing Center for Infectious Disease"/>
            <person name="Wu L."/>
            <person name="Ma J."/>
        </authorList>
    </citation>
    <scope>NUCLEOTIDE SEQUENCE [LARGE SCALE GENOMIC DNA]</scope>
    <source>
        <strain evidence="2">KCTC 42875</strain>
    </source>
</reference>
<dbReference type="PANTHER" id="PTHR39337">
    <property type="entry name" value="BLR5642 PROTEIN"/>
    <property type="match status" value="1"/>
</dbReference>
<organism evidence="1 2">
    <name type="scientific">Lysobacter cavernae</name>
    <dbReference type="NCBI Taxonomy" id="1685901"/>
    <lineage>
        <taxon>Bacteria</taxon>
        <taxon>Pseudomonadati</taxon>
        <taxon>Pseudomonadota</taxon>
        <taxon>Gammaproteobacteria</taxon>
        <taxon>Lysobacterales</taxon>
        <taxon>Lysobacteraceae</taxon>
        <taxon>Lysobacter</taxon>
    </lineage>
</organism>
<keyword evidence="2" id="KW-1185">Reference proteome</keyword>
<evidence type="ECO:0000313" key="2">
    <source>
        <dbReference type="Proteomes" id="UP001595740"/>
    </source>
</evidence>
<comment type="caution">
    <text evidence="1">The sequence shown here is derived from an EMBL/GenBank/DDBJ whole genome shotgun (WGS) entry which is preliminary data.</text>
</comment>
<dbReference type="EMBL" id="JBHRXK010000005">
    <property type="protein sequence ID" value="MFC3551757.1"/>
    <property type="molecule type" value="Genomic_DNA"/>
</dbReference>